<dbReference type="InterPro" id="IPR011704">
    <property type="entry name" value="ATPase_dyneun-rel_AAA"/>
</dbReference>
<proteinExistence type="predicted"/>
<keyword evidence="3" id="KW-1185">Reference proteome</keyword>
<dbReference type="InterPro" id="IPR003593">
    <property type="entry name" value="AAA+_ATPase"/>
</dbReference>
<reference evidence="3" key="1">
    <citation type="submission" date="2023-07" db="EMBL/GenBank/DDBJ databases">
        <title>30 novel species of actinomycetes from the DSMZ collection.</title>
        <authorList>
            <person name="Nouioui I."/>
        </authorList>
    </citation>
    <scope>NUCLEOTIDE SEQUENCE [LARGE SCALE GENOMIC DNA]</scope>
    <source>
        <strain evidence="3">DSM 44918</strain>
    </source>
</reference>
<feature type="domain" description="AAA+ ATPase" evidence="1">
    <location>
        <begin position="439"/>
        <end position="618"/>
    </location>
</feature>
<organism evidence="2 3">
    <name type="scientific">Streptomyces millisiae</name>
    <dbReference type="NCBI Taxonomy" id="3075542"/>
    <lineage>
        <taxon>Bacteria</taxon>
        <taxon>Bacillati</taxon>
        <taxon>Actinomycetota</taxon>
        <taxon>Actinomycetes</taxon>
        <taxon>Kitasatosporales</taxon>
        <taxon>Streptomycetaceae</taxon>
        <taxon>Streptomyces</taxon>
    </lineage>
</organism>
<evidence type="ECO:0000313" key="3">
    <source>
        <dbReference type="Proteomes" id="UP001183420"/>
    </source>
</evidence>
<dbReference type="PANTHER" id="PTHR37291">
    <property type="entry name" value="5-METHYLCYTOSINE-SPECIFIC RESTRICTION ENZYME B"/>
    <property type="match status" value="1"/>
</dbReference>
<dbReference type="EMBL" id="JAVREM010000042">
    <property type="protein sequence ID" value="MDT0321549.1"/>
    <property type="molecule type" value="Genomic_DNA"/>
</dbReference>
<evidence type="ECO:0000313" key="2">
    <source>
        <dbReference type="EMBL" id="MDT0321549.1"/>
    </source>
</evidence>
<dbReference type="InterPro" id="IPR052934">
    <property type="entry name" value="Methyl-DNA_Rec/Restrict_Enz"/>
</dbReference>
<accession>A0ABU2LVD8</accession>
<gene>
    <name evidence="2" type="ORF">RNC47_24775</name>
</gene>
<dbReference type="RefSeq" id="WP_311601794.1">
    <property type="nucleotide sequence ID" value="NZ_JAVREM010000042.1"/>
</dbReference>
<protein>
    <submittedName>
        <fullName evidence="2">AAA family ATPase</fullName>
    </submittedName>
</protein>
<dbReference type="SMART" id="SM00382">
    <property type="entry name" value="AAA"/>
    <property type="match status" value="1"/>
</dbReference>
<evidence type="ECO:0000259" key="1">
    <source>
        <dbReference type="SMART" id="SM00382"/>
    </source>
</evidence>
<dbReference type="InterPro" id="IPR027417">
    <property type="entry name" value="P-loop_NTPase"/>
</dbReference>
<comment type="caution">
    <text evidence="2">The sequence shown here is derived from an EMBL/GenBank/DDBJ whole genome shotgun (WGS) entry which is preliminary data.</text>
</comment>
<dbReference type="Proteomes" id="UP001183420">
    <property type="component" value="Unassembled WGS sequence"/>
</dbReference>
<dbReference type="Gene3D" id="3.40.50.300">
    <property type="entry name" value="P-loop containing nucleotide triphosphate hydrolases"/>
    <property type="match status" value="1"/>
</dbReference>
<sequence length="723" mass="81022">MSVTVRDVRARAAYQALRVLAEQPDGQGLPFRQLWPRVRAADPELERDWELAAPADAQPLPVRLRYDSINFGSGWLRKEAGKWWITGAGRLALRAFPEPGPFFSEAMARYGYWREHQQAFSEAALLLKELDGQWVALPDLATHCGLDEGALAEWLQGQRPQGWHLALTARGEVPRDVGLWPADKDAWRRRLSEAGLFDESASSVDVIRVLSDRRLPREEVAAAVEGMADLATEARPRRAWLIRGEEDGRRLIRSRWAEESICSLSASRLPHLSAGASLETVQEVVNEAYSARSGADRAGIAAEFHTFLSRMREGDIVVATDRTKVYVGTVRGPARQRQDPHGRPELQRPITWRNLEAPLDFFEELPAGLTTLLSDPDANLVDLSDYLGDLESRLGEAPEQPTTPTGPPELPDATPELARRLCMPEDSDWLQQCVELLRDKPQLIFSGPPGTGKTYTALALAEHLTGGNPENTTLVQFHPAYSYEDFFEGFRPRTAAASQRSGAADKAERAGLAFDLVPGPFKRLAKAAQDHPAQTYVLVIDEINRGNLAKIFGELYFLLEYRDRSVRLLYGSDGDRGFYLPRNLYILATMNSADRSIALMDQAMRRRFSFRELHPNHPPVDTALRIWLEQQGLPQHAFTLLNQLNELISQTPAGDEDFRIGPSYFMRREAHASSRALRRVWEAQILPALTEYHWGDTTDVAERYALDAVAAQAKVTLAELDQT</sequence>
<dbReference type="SUPFAM" id="SSF52540">
    <property type="entry name" value="P-loop containing nucleoside triphosphate hydrolases"/>
    <property type="match status" value="1"/>
</dbReference>
<dbReference type="Pfam" id="PF07728">
    <property type="entry name" value="AAA_5"/>
    <property type="match status" value="1"/>
</dbReference>
<dbReference type="PANTHER" id="PTHR37291:SF1">
    <property type="entry name" value="TYPE IV METHYL-DIRECTED RESTRICTION ENZYME ECOKMCRB SUBUNIT"/>
    <property type="match status" value="1"/>
</dbReference>
<name>A0ABU2LVD8_9ACTN</name>